<protein>
    <recommendedName>
        <fullName evidence="1">Mycothiol-dependent maleylpyruvate isomerase metal-binding domain-containing protein</fullName>
    </recommendedName>
</protein>
<feature type="domain" description="Mycothiol-dependent maleylpyruvate isomerase metal-binding" evidence="1">
    <location>
        <begin position="10"/>
        <end position="131"/>
    </location>
</feature>
<accession>A0A917SXB7</accession>
<dbReference type="EMBL" id="BMNA01000003">
    <property type="protein sequence ID" value="GGM00834.1"/>
    <property type="molecule type" value="Genomic_DNA"/>
</dbReference>
<evidence type="ECO:0000313" key="2">
    <source>
        <dbReference type="EMBL" id="GGM00834.1"/>
    </source>
</evidence>
<reference evidence="2" key="1">
    <citation type="journal article" date="2014" name="Int. J. Syst. Evol. Microbiol.">
        <title>Complete genome sequence of Corynebacterium casei LMG S-19264T (=DSM 44701T), isolated from a smear-ripened cheese.</title>
        <authorList>
            <consortium name="US DOE Joint Genome Institute (JGI-PGF)"/>
            <person name="Walter F."/>
            <person name="Albersmeier A."/>
            <person name="Kalinowski J."/>
            <person name="Ruckert C."/>
        </authorList>
    </citation>
    <scope>NUCLEOTIDE SEQUENCE</scope>
    <source>
        <strain evidence="2">CGMCC 4.7308</strain>
    </source>
</reference>
<comment type="caution">
    <text evidence="2">The sequence shown here is derived from an EMBL/GenBank/DDBJ whole genome shotgun (WGS) entry which is preliminary data.</text>
</comment>
<reference evidence="2" key="2">
    <citation type="submission" date="2020-09" db="EMBL/GenBank/DDBJ databases">
        <authorList>
            <person name="Sun Q."/>
            <person name="Zhou Y."/>
        </authorList>
    </citation>
    <scope>NUCLEOTIDE SEQUENCE</scope>
    <source>
        <strain evidence="2">CGMCC 4.7308</strain>
    </source>
</reference>
<name>A0A917SXB7_9ACTN</name>
<organism evidence="2 3">
    <name type="scientific">Nakamurella endophytica</name>
    <dbReference type="NCBI Taxonomy" id="1748367"/>
    <lineage>
        <taxon>Bacteria</taxon>
        <taxon>Bacillati</taxon>
        <taxon>Actinomycetota</taxon>
        <taxon>Actinomycetes</taxon>
        <taxon>Nakamurellales</taxon>
        <taxon>Nakamurellaceae</taxon>
        <taxon>Nakamurella</taxon>
    </lineage>
</organism>
<sequence>MPVQTLDAHRSALRQFGDRVAQVRDDQWGAPTPDPGWTVRDLVGHLTGEQLWVPELLAGRTVREIGDRFSGDVLGDDPVAAWTAAATAARAAWTEPGALDRTVQLSAGPTPALDYLQEMTLDLAVHAWDLARAIGATEDMPNDLVSEVLDLARRIVPRYADAGIFAAALDVASCTDDLTELLALTGRRR</sequence>
<dbReference type="Pfam" id="PF11716">
    <property type="entry name" value="MDMPI_N"/>
    <property type="match status" value="1"/>
</dbReference>
<dbReference type="GO" id="GO:0046872">
    <property type="term" value="F:metal ion binding"/>
    <property type="evidence" value="ECO:0007669"/>
    <property type="project" value="InterPro"/>
</dbReference>
<dbReference type="InterPro" id="IPR034660">
    <property type="entry name" value="DinB/YfiT-like"/>
</dbReference>
<gene>
    <name evidence="2" type="ORF">GCM10011594_21110</name>
</gene>
<dbReference type="NCBIfam" id="TIGR03083">
    <property type="entry name" value="maleylpyruvate isomerase family mycothiol-dependent enzyme"/>
    <property type="match status" value="1"/>
</dbReference>
<dbReference type="InterPro" id="IPR024344">
    <property type="entry name" value="MDMPI_metal-binding"/>
</dbReference>
<dbReference type="NCBIfam" id="TIGR03086">
    <property type="entry name" value="TIGR03086 family metal-binding protein"/>
    <property type="match status" value="1"/>
</dbReference>
<dbReference type="SUPFAM" id="SSF109854">
    <property type="entry name" value="DinB/YfiT-like putative metalloenzymes"/>
    <property type="match status" value="1"/>
</dbReference>
<dbReference type="Proteomes" id="UP000655208">
    <property type="component" value="Unassembled WGS sequence"/>
</dbReference>
<dbReference type="InterPro" id="IPR017520">
    <property type="entry name" value="CHP03086"/>
</dbReference>
<dbReference type="InterPro" id="IPR017517">
    <property type="entry name" value="Maleyloyr_isom"/>
</dbReference>
<keyword evidence="3" id="KW-1185">Reference proteome</keyword>
<dbReference type="AlphaFoldDB" id="A0A917SXB7"/>
<proteinExistence type="predicted"/>
<evidence type="ECO:0000259" key="1">
    <source>
        <dbReference type="Pfam" id="PF11716"/>
    </source>
</evidence>
<evidence type="ECO:0000313" key="3">
    <source>
        <dbReference type="Proteomes" id="UP000655208"/>
    </source>
</evidence>
<dbReference type="Gene3D" id="1.20.120.450">
    <property type="entry name" value="dinb family like domain"/>
    <property type="match status" value="1"/>
</dbReference>